<feature type="region of interest" description="Disordered" evidence="3">
    <location>
        <begin position="1"/>
        <end position="499"/>
    </location>
</feature>
<name>A0A1W2TUF1_ROSNE</name>
<feature type="compositionally biased region" description="Polar residues" evidence="3">
    <location>
        <begin position="59"/>
        <end position="74"/>
    </location>
</feature>
<dbReference type="PROSITE" id="PS51450">
    <property type="entry name" value="LRR"/>
    <property type="match status" value="2"/>
</dbReference>
<protein>
    <submittedName>
        <fullName evidence="4">Putative conserved leucine-rich repeat protein</fullName>
    </submittedName>
</protein>
<keyword evidence="1" id="KW-0433">Leucine-rich repeat</keyword>
<gene>
    <name evidence="4" type="ORF">SAMD00023353_9800100</name>
</gene>
<evidence type="ECO:0000256" key="1">
    <source>
        <dbReference type="ARBA" id="ARBA00022614"/>
    </source>
</evidence>
<reference evidence="4" key="1">
    <citation type="submission" date="2016-03" db="EMBL/GenBank/DDBJ databases">
        <title>Draft genome sequence of Rosellinia necatrix.</title>
        <authorList>
            <person name="Kanematsu S."/>
        </authorList>
    </citation>
    <scope>NUCLEOTIDE SEQUENCE [LARGE SCALE GENOMIC DNA]</scope>
    <source>
        <strain evidence="4">W97</strain>
    </source>
</reference>
<dbReference type="InterPro" id="IPR003591">
    <property type="entry name" value="Leu-rich_rpt_typical-subtyp"/>
</dbReference>
<dbReference type="PANTHER" id="PTHR48051:SF27">
    <property type="entry name" value="LEUCINE-RICH REPEAT-CONTAINING PROTEIN 40"/>
    <property type="match status" value="1"/>
</dbReference>
<dbReference type="EMBL" id="DF977543">
    <property type="protein sequence ID" value="GAP92221.1"/>
    <property type="molecule type" value="Genomic_DNA"/>
</dbReference>
<dbReference type="InterPro" id="IPR032675">
    <property type="entry name" value="LRR_dom_sf"/>
</dbReference>
<feature type="compositionally biased region" description="Low complexity" evidence="3">
    <location>
        <begin position="323"/>
        <end position="336"/>
    </location>
</feature>
<feature type="compositionally biased region" description="Polar residues" evidence="3">
    <location>
        <begin position="462"/>
        <end position="478"/>
    </location>
</feature>
<dbReference type="PANTHER" id="PTHR48051">
    <property type="match status" value="1"/>
</dbReference>
<evidence type="ECO:0000256" key="3">
    <source>
        <dbReference type="SAM" id="MobiDB-lite"/>
    </source>
</evidence>
<dbReference type="SMART" id="SM00369">
    <property type="entry name" value="LRR_TYP"/>
    <property type="match status" value="8"/>
</dbReference>
<dbReference type="Pfam" id="PF00560">
    <property type="entry name" value="LRR_1"/>
    <property type="match status" value="2"/>
</dbReference>
<accession>A0A1W2TUF1</accession>
<feature type="compositionally biased region" description="Polar residues" evidence="3">
    <location>
        <begin position="105"/>
        <end position="134"/>
    </location>
</feature>
<dbReference type="SMART" id="SM00364">
    <property type="entry name" value="LRR_BAC"/>
    <property type="match status" value="7"/>
</dbReference>
<dbReference type="STRING" id="77044.A0A1W2TUF1"/>
<dbReference type="OMA" id="SWQIKSG"/>
<keyword evidence="5" id="KW-1185">Reference proteome</keyword>
<dbReference type="SUPFAM" id="SSF52058">
    <property type="entry name" value="L domain-like"/>
    <property type="match status" value="2"/>
</dbReference>
<sequence>MDEKRAASAVGAAVASRTPSTGRAASGIPKPSSRLPLPRSSIPTPTSTVRSQKKPPASPSETTRAPSTLSSTAGSLRGPRLRPTASREQINTSATLPRSYKSGIHTASPQSTTKGLPSRNGSLRLPQNQSTSDSPFKKPAVPRRRPSTKFGHGTQPTATSAESPPSDHATNDSPELPPLSEIAAANPTFDELLAEARKPGLSLTERTIETLSNLPSSPAGKRRGSTFFDVAGSKRPQSKGGVGSRPGSSCHSEASNGRSGGQLSRPGSSSSSLDKGHGNLRAPANSFKPPLTTVQGTPSKRMSALVSATPSTGAGPRLAQRTSLNNLSSRASLSASIGPRTPSPGRNPKASVSKLGSKTLAVRPMKTRGSIHGLFNKPSMPSLRDDQPTPDISPAPLRTRPQASAKSPGTSGESRNASSPSVASTAPTVHSLEEPVSSFRKSSSALRDQIAKAKAAKRAASRQVSSTAVPETPETLNSPVVPRDDTFDFGLSDDPFGQKQFEDSNRKVMQSRIDLARVTGRLNIAAMGLREIPDEVLKMYDLESIGGTGSAWAESVDLTRFVAADNELETIDESIFPDVDPNDFDPEEVDDKGRIFWGLESADLHNNSLISLPLGLRRLQQLTSLNLVSNKLTNNCLEVISQCVNLRDLKLGNNLLYGSIEEFLVLENLEILDLHGNNLSALPSGLDKMKRLRIINIDENAFETLPFHGLSALPLSELHVRKNKLAGTLIQSDIKSLPQLQTLDCSGNQLSYIVSPDAQEPLSLPSLHQLTVSANRLKSLPDMSTWSSILTINADDNNISTFPEGFTSCHTLRHAGFSGNDIRIIPPEIARMDELAMLSITGNPLRDKKFTSLTTEELKDALAARLEPLPGDEVGGVENFANGIDSIGANSTGDQATATSVAPIGSGDFEDGQSESDNFATPPTSAPHSPARSRSHTLSSQTWPVKSGGVLDRSNTQSSSLHPVVCSKIAAVQSVREVRLQHNTFTQFPNSLSFFSDTITSLCLSHNQLTGESWLTEQLDLTALQELNIRSNFCTSLTPLTTYLCAPNLEKLDVSLNRIVRLPALREFFPSLTVLLISNNRLEELDPDTIKGLKIVDASNNEIAHLNPRIGLLGLDRLDVMGNRFRVPRWNVLDRGTEATLRWLRGRVPVAEMAEWRARSGAPEDDSSSEVD</sequence>
<dbReference type="InterPro" id="IPR001611">
    <property type="entry name" value="Leu-rich_rpt"/>
</dbReference>
<evidence type="ECO:0000256" key="2">
    <source>
        <dbReference type="ARBA" id="ARBA00022737"/>
    </source>
</evidence>
<dbReference type="Gene3D" id="3.80.10.10">
    <property type="entry name" value="Ribonuclease Inhibitor"/>
    <property type="match status" value="3"/>
</dbReference>
<feature type="compositionally biased region" description="Low complexity" evidence="3">
    <location>
        <begin position="921"/>
        <end position="932"/>
    </location>
</feature>
<dbReference type="OrthoDB" id="676979at2759"/>
<feature type="compositionally biased region" description="Low complexity" evidence="3">
    <location>
        <begin position="417"/>
        <end position="429"/>
    </location>
</feature>
<feature type="compositionally biased region" description="Low complexity" evidence="3">
    <location>
        <begin position="261"/>
        <end position="273"/>
    </location>
</feature>
<evidence type="ECO:0000313" key="5">
    <source>
        <dbReference type="Proteomes" id="UP000054516"/>
    </source>
</evidence>
<feature type="compositionally biased region" description="Polar residues" evidence="3">
    <location>
        <begin position="292"/>
        <end position="312"/>
    </location>
</feature>
<feature type="compositionally biased region" description="Polar residues" evidence="3">
    <location>
        <begin position="888"/>
        <end position="900"/>
    </location>
</feature>
<dbReference type="AlphaFoldDB" id="A0A1W2TUF1"/>
<proteinExistence type="predicted"/>
<organism evidence="4">
    <name type="scientific">Rosellinia necatrix</name>
    <name type="common">White root-rot fungus</name>
    <dbReference type="NCBI Taxonomy" id="77044"/>
    <lineage>
        <taxon>Eukaryota</taxon>
        <taxon>Fungi</taxon>
        <taxon>Dikarya</taxon>
        <taxon>Ascomycota</taxon>
        <taxon>Pezizomycotina</taxon>
        <taxon>Sordariomycetes</taxon>
        <taxon>Xylariomycetidae</taxon>
        <taxon>Xylariales</taxon>
        <taxon>Xylariaceae</taxon>
        <taxon>Rosellinia</taxon>
    </lineage>
</organism>
<feature type="compositionally biased region" description="Polar residues" evidence="3">
    <location>
        <begin position="246"/>
        <end position="256"/>
    </location>
</feature>
<dbReference type="InterPro" id="IPR050216">
    <property type="entry name" value="LRR_domain-containing"/>
</dbReference>
<feature type="compositionally biased region" description="Polar residues" evidence="3">
    <location>
        <begin position="86"/>
        <end position="96"/>
    </location>
</feature>
<dbReference type="Proteomes" id="UP000054516">
    <property type="component" value="Unassembled WGS sequence"/>
</dbReference>
<keyword evidence="2" id="KW-0677">Repeat</keyword>
<dbReference type="GO" id="GO:0005737">
    <property type="term" value="C:cytoplasm"/>
    <property type="evidence" value="ECO:0007669"/>
    <property type="project" value="TreeGrafter"/>
</dbReference>
<feature type="region of interest" description="Disordered" evidence="3">
    <location>
        <begin position="888"/>
        <end position="957"/>
    </location>
</feature>
<feature type="compositionally biased region" description="Polar residues" evidence="3">
    <location>
        <begin position="154"/>
        <end position="163"/>
    </location>
</feature>
<feature type="compositionally biased region" description="Low complexity" evidence="3">
    <location>
        <begin position="7"/>
        <end position="16"/>
    </location>
</feature>
<feature type="compositionally biased region" description="Polar residues" evidence="3">
    <location>
        <begin position="401"/>
        <end position="416"/>
    </location>
</feature>
<feature type="compositionally biased region" description="Low complexity" evidence="3">
    <location>
        <begin position="28"/>
        <end position="50"/>
    </location>
</feature>
<evidence type="ECO:0000313" key="4">
    <source>
        <dbReference type="EMBL" id="GAP92221.1"/>
    </source>
</evidence>